<keyword evidence="3" id="KW-1185">Reference proteome</keyword>
<protein>
    <recommendedName>
        <fullName evidence="4">Secreted protein</fullName>
    </recommendedName>
</protein>
<dbReference type="EMBL" id="BLXT01002972">
    <property type="protein sequence ID" value="GFN99247.1"/>
    <property type="molecule type" value="Genomic_DNA"/>
</dbReference>
<organism evidence="2 3">
    <name type="scientific">Plakobranchus ocellatus</name>
    <dbReference type="NCBI Taxonomy" id="259542"/>
    <lineage>
        <taxon>Eukaryota</taxon>
        <taxon>Metazoa</taxon>
        <taxon>Spiralia</taxon>
        <taxon>Lophotrochozoa</taxon>
        <taxon>Mollusca</taxon>
        <taxon>Gastropoda</taxon>
        <taxon>Heterobranchia</taxon>
        <taxon>Euthyneura</taxon>
        <taxon>Panpulmonata</taxon>
        <taxon>Sacoglossa</taxon>
        <taxon>Placobranchoidea</taxon>
        <taxon>Plakobranchidae</taxon>
        <taxon>Plakobranchus</taxon>
    </lineage>
</organism>
<gene>
    <name evidence="2" type="ORF">PoB_002575300</name>
</gene>
<evidence type="ECO:0008006" key="4">
    <source>
        <dbReference type="Google" id="ProtNLM"/>
    </source>
</evidence>
<name>A0AAV3ZXX1_9GAST</name>
<comment type="caution">
    <text evidence="2">The sequence shown here is derived from an EMBL/GenBank/DDBJ whole genome shotgun (WGS) entry which is preliminary data.</text>
</comment>
<proteinExistence type="predicted"/>
<accession>A0AAV3ZXX1</accession>
<evidence type="ECO:0000313" key="2">
    <source>
        <dbReference type="EMBL" id="GFN99247.1"/>
    </source>
</evidence>
<evidence type="ECO:0000313" key="3">
    <source>
        <dbReference type="Proteomes" id="UP000735302"/>
    </source>
</evidence>
<dbReference type="Proteomes" id="UP000735302">
    <property type="component" value="Unassembled WGS sequence"/>
</dbReference>
<sequence>MTLVVYCYSSVAAPLALAHANPGRPPDSAGRIGPEPSQDQANDLSCSVNVLYAGPVVSQLVPCWRAGHLRVFRSIKQL</sequence>
<feature type="region of interest" description="Disordered" evidence="1">
    <location>
        <begin position="21"/>
        <end position="41"/>
    </location>
</feature>
<reference evidence="2 3" key="1">
    <citation type="journal article" date="2021" name="Elife">
        <title>Chloroplast acquisition without the gene transfer in kleptoplastic sea slugs, Plakobranchus ocellatus.</title>
        <authorList>
            <person name="Maeda T."/>
            <person name="Takahashi S."/>
            <person name="Yoshida T."/>
            <person name="Shimamura S."/>
            <person name="Takaki Y."/>
            <person name="Nagai Y."/>
            <person name="Toyoda A."/>
            <person name="Suzuki Y."/>
            <person name="Arimoto A."/>
            <person name="Ishii H."/>
            <person name="Satoh N."/>
            <person name="Nishiyama T."/>
            <person name="Hasebe M."/>
            <person name="Maruyama T."/>
            <person name="Minagawa J."/>
            <person name="Obokata J."/>
            <person name="Shigenobu S."/>
        </authorList>
    </citation>
    <scope>NUCLEOTIDE SEQUENCE [LARGE SCALE GENOMIC DNA]</scope>
</reference>
<dbReference type="AlphaFoldDB" id="A0AAV3ZXX1"/>
<evidence type="ECO:0000256" key="1">
    <source>
        <dbReference type="SAM" id="MobiDB-lite"/>
    </source>
</evidence>